<reference evidence="1" key="1">
    <citation type="submission" date="2022-11" db="EMBL/GenBank/DDBJ databases">
        <authorList>
            <person name="Petersen C."/>
        </authorList>
    </citation>
    <scope>NUCLEOTIDE SEQUENCE</scope>
    <source>
        <strain evidence="1">IBT 30761</strain>
    </source>
</reference>
<organism evidence="1 2">
    <name type="scientific">Penicillium argentinense</name>
    <dbReference type="NCBI Taxonomy" id="1131581"/>
    <lineage>
        <taxon>Eukaryota</taxon>
        <taxon>Fungi</taxon>
        <taxon>Dikarya</taxon>
        <taxon>Ascomycota</taxon>
        <taxon>Pezizomycotina</taxon>
        <taxon>Eurotiomycetes</taxon>
        <taxon>Eurotiomycetidae</taxon>
        <taxon>Eurotiales</taxon>
        <taxon>Aspergillaceae</taxon>
        <taxon>Penicillium</taxon>
    </lineage>
</organism>
<dbReference type="GeneID" id="81363374"/>
<dbReference type="EMBL" id="JAPQKI010000011">
    <property type="protein sequence ID" value="KAJ5082861.1"/>
    <property type="molecule type" value="Genomic_DNA"/>
</dbReference>
<dbReference type="AlphaFoldDB" id="A0A9W9JVG3"/>
<evidence type="ECO:0000313" key="2">
    <source>
        <dbReference type="Proteomes" id="UP001149074"/>
    </source>
</evidence>
<keyword evidence="2" id="KW-1185">Reference proteome</keyword>
<dbReference type="Proteomes" id="UP001149074">
    <property type="component" value="Unassembled WGS sequence"/>
</dbReference>
<protein>
    <submittedName>
        <fullName evidence="1">Uncharacterized protein</fullName>
    </submittedName>
</protein>
<gene>
    <name evidence="1" type="ORF">N7532_011904</name>
</gene>
<comment type="caution">
    <text evidence="1">The sequence shown here is derived from an EMBL/GenBank/DDBJ whole genome shotgun (WGS) entry which is preliminary data.</text>
</comment>
<sequence>MEAETRPVQHNRKLWILFRGLDIVDDLTTERSTLIGKDLIHPHRDAVILIWQDDQDLAWPLIDPEKPHDNNTKSNPIS</sequence>
<dbReference type="RefSeq" id="XP_056469383.1">
    <property type="nucleotide sequence ID" value="XM_056624395.1"/>
</dbReference>
<proteinExistence type="predicted"/>
<accession>A0A9W9JVG3</accession>
<reference evidence="1" key="2">
    <citation type="journal article" date="2023" name="IMA Fungus">
        <title>Comparative genomic study of the Penicillium genus elucidates a diverse pangenome and 15 lateral gene transfer events.</title>
        <authorList>
            <person name="Petersen C."/>
            <person name="Sorensen T."/>
            <person name="Nielsen M.R."/>
            <person name="Sondergaard T.E."/>
            <person name="Sorensen J.L."/>
            <person name="Fitzpatrick D.A."/>
            <person name="Frisvad J.C."/>
            <person name="Nielsen K.L."/>
        </authorList>
    </citation>
    <scope>NUCLEOTIDE SEQUENCE</scope>
    <source>
        <strain evidence="1">IBT 30761</strain>
    </source>
</reference>
<name>A0A9W9JVG3_9EURO</name>
<evidence type="ECO:0000313" key="1">
    <source>
        <dbReference type="EMBL" id="KAJ5082861.1"/>
    </source>
</evidence>